<keyword evidence="2" id="KW-1185">Reference proteome</keyword>
<sequence>MNKHLTKKKKQNKGRFLQYLIVSIDHYHSLPREPVLKSFILRLYIQRSRAVIELNWSRQRERERKNASDFMARLYSIANGVSISPSPATRDYLENMTIRHSRAD</sequence>
<dbReference type="Proteomes" id="UP000276133">
    <property type="component" value="Unassembled WGS sequence"/>
</dbReference>
<gene>
    <name evidence="1" type="ORF">BpHYR1_033029</name>
</gene>
<proteinExistence type="predicted"/>
<evidence type="ECO:0000313" key="2">
    <source>
        <dbReference type="Proteomes" id="UP000276133"/>
    </source>
</evidence>
<evidence type="ECO:0000313" key="1">
    <source>
        <dbReference type="EMBL" id="RMZ94081.1"/>
    </source>
</evidence>
<name>A0A3M7P4Q9_BRAPC</name>
<reference evidence="1 2" key="1">
    <citation type="journal article" date="2018" name="Sci. Rep.">
        <title>Genomic signatures of local adaptation to the degree of environmental predictability in rotifers.</title>
        <authorList>
            <person name="Franch-Gras L."/>
            <person name="Hahn C."/>
            <person name="Garcia-Roger E.M."/>
            <person name="Carmona M.J."/>
            <person name="Serra M."/>
            <person name="Gomez A."/>
        </authorList>
    </citation>
    <scope>NUCLEOTIDE SEQUENCE [LARGE SCALE GENOMIC DNA]</scope>
    <source>
        <strain evidence="1">HYR1</strain>
    </source>
</reference>
<comment type="caution">
    <text evidence="1">The sequence shown here is derived from an EMBL/GenBank/DDBJ whole genome shotgun (WGS) entry which is preliminary data.</text>
</comment>
<dbReference type="AlphaFoldDB" id="A0A3M7P4Q9"/>
<accession>A0A3M7P4Q9</accession>
<dbReference type="EMBL" id="REGN01013316">
    <property type="protein sequence ID" value="RMZ94081.1"/>
    <property type="molecule type" value="Genomic_DNA"/>
</dbReference>
<organism evidence="1 2">
    <name type="scientific">Brachionus plicatilis</name>
    <name type="common">Marine rotifer</name>
    <name type="synonym">Brachionus muelleri</name>
    <dbReference type="NCBI Taxonomy" id="10195"/>
    <lineage>
        <taxon>Eukaryota</taxon>
        <taxon>Metazoa</taxon>
        <taxon>Spiralia</taxon>
        <taxon>Gnathifera</taxon>
        <taxon>Rotifera</taxon>
        <taxon>Eurotatoria</taxon>
        <taxon>Monogononta</taxon>
        <taxon>Pseudotrocha</taxon>
        <taxon>Ploima</taxon>
        <taxon>Brachionidae</taxon>
        <taxon>Brachionus</taxon>
    </lineage>
</organism>
<protein>
    <submittedName>
        <fullName evidence="1">Uncharacterized protein</fullName>
    </submittedName>
</protein>